<accession>A0A6J4TM33</accession>
<reference evidence="1" key="1">
    <citation type="submission" date="2020-02" db="EMBL/GenBank/DDBJ databases">
        <authorList>
            <person name="Meier V. D."/>
        </authorList>
    </citation>
    <scope>NUCLEOTIDE SEQUENCE</scope>
    <source>
        <strain evidence="1">AVDCRST_MAG62</strain>
    </source>
</reference>
<feature type="non-terminal residue" evidence="1">
    <location>
        <position position="1"/>
    </location>
</feature>
<organism evidence="1">
    <name type="scientific">uncultured Sphingomonas sp</name>
    <dbReference type="NCBI Taxonomy" id="158754"/>
    <lineage>
        <taxon>Bacteria</taxon>
        <taxon>Pseudomonadati</taxon>
        <taxon>Pseudomonadota</taxon>
        <taxon>Alphaproteobacteria</taxon>
        <taxon>Sphingomonadales</taxon>
        <taxon>Sphingomonadaceae</taxon>
        <taxon>Sphingomonas</taxon>
        <taxon>environmental samples</taxon>
    </lineage>
</organism>
<name>A0A6J4TM33_9SPHN</name>
<gene>
    <name evidence="1" type="ORF">AVDCRST_MAG62-1475</name>
</gene>
<dbReference type="EMBL" id="CADCWB010000180">
    <property type="protein sequence ID" value="CAA9526089.1"/>
    <property type="molecule type" value="Genomic_DNA"/>
</dbReference>
<protein>
    <submittedName>
        <fullName evidence="1">Inner membrane protein forms channel for type IV secretion of T-DNA complex, VirB3</fullName>
    </submittedName>
</protein>
<feature type="non-terminal residue" evidence="1">
    <location>
        <position position="76"/>
    </location>
</feature>
<evidence type="ECO:0000313" key="1">
    <source>
        <dbReference type="EMBL" id="CAA9526089.1"/>
    </source>
</evidence>
<sequence length="76" mass="8558">RGCHLQLLRVERCGDHRSLFDHWLLSRSAGRAAGARRRVRGLPARATRVRPVADQGQPLPAHQKLEAMGLQQLRAM</sequence>
<dbReference type="AlphaFoldDB" id="A0A6J4TM33"/>
<proteinExistence type="predicted"/>